<dbReference type="SUPFAM" id="SSF56672">
    <property type="entry name" value="DNA/RNA polymerases"/>
    <property type="match status" value="1"/>
</dbReference>
<dbReference type="AlphaFoldDB" id="A0A8J5YRE1"/>
<dbReference type="InterPro" id="IPR036397">
    <property type="entry name" value="RNaseH_sf"/>
</dbReference>
<sequence length="906" mass="99939">MGRNRIKYGALAASLVARPSSTNTRQEYRDTNPFVHDKLNQRSRSVSQSAGPAGPSKQVAAGPRFGQVATGPNFGPNSLGPSAHYVGLEGTTPLPNHNPRVPWRTKSRARIIDCDSSPCIGLPRILDFYAFDYSTATKYRSNFDNIDSYVSVPIGTSSWYLNFEATHHGCQNVSGLNESTPYLGTSSLLMGNGAPTKISSIGNSILPTKKRLLHLSNVFLQECSLDADVFALWHKRLGHPSVAAVKIVLDKCQIVSNKKFFDNGLAFVACGNNLYYVSFIDIGSQFTWIYLIKRKSQADECFRQFQQMVFTQFGKNIKKFQSDWGGEFRAFTSVLSSHGILHRLSCPHTPKQNSVAERKHQHIVETGLTLLAQANLPMCYWDYASCSAFHLINRLPTLVLKGQSPYQALYGHEPTYDHLRGIALNIRVITVSHQEVRLLSLGMLSLMSVDFYPTPSSNPVQSDGSPAMCSLVQTVPVDSSTAIGSDRFTWMSDPTALSVEAVDFEPRTVEEVLAHKEWKLAVQAKFDALIANSTWEIAQLVAKGCAQAPGCDFKETFSLVVKPATIRLILPIVYGPNGEPLACRLTKALYGLQQAPHAWFDKLKQFLISNGFVLSKSNASLFVKVTTKFFVYVLVYVDDIIITGSSANEISCFVQQLHKEFSLKDMGDVHYFLGIEVNRLSNGSLHLCQCKYIQNLLDRSSLANAKSVHTLMVNSSLLSKDEGDRPVDPTEYRSLAVHLVALKRILRYLHGTITHGLGFYPSDKLSLVGYTDANWGLDFDDCRSTTGYCIYFGHAPISWCSKKQQVVSRSTVEAEYRSLAAATSDIAWLVSLLTELQVHSTDPPAVWCDNSSAVAVAANPVASGSLVVGEVPACNQVADILTKPLSISTFTRFQNLLRVLPIGEAR</sequence>
<dbReference type="GO" id="GO:0046872">
    <property type="term" value="F:metal ion binding"/>
    <property type="evidence" value="ECO:0007669"/>
    <property type="project" value="UniProtKB-KW"/>
</dbReference>
<dbReference type="InterPro" id="IPR013103">
    <property type="entry name" value="RVT_2"/>
</dbReference>
<dbReference type="SUPFAM" id="SSF53098">
    <property type="entry name" value="Ribonuclease H-like"/>
    <property type="match status" value="1"/>
</dbReference>
<dbReference type="PANTHER" id="PTHR42648">
    <property type="entry name" value="TRANSPOSASE, PUTATIVE-RELATED"/>
    <property type="match status" value="1"/>
</dbReference>
<gene>
    <name evidence="5" type="ORF">CXB51_014323</name>
</gene>
<feature type="region of interest" description="Disordered" evidence="3">
    <location>
        <begin position="20"/>
        <end position="73"/>
    </location>
</feature>
<dbReference type="GO" id="GO:0016787">
    <property type="term" value="F:hydrolase activity"/>
    <property type="evidence" value="ECO:0007669"/>
    <property type="project" value="UniProtKB-KW"/>
</dbReference>
<keyword evidence="6" id="KW-1185">Reference proteome</keyword>
<dbReference type="EMBL" id="JAHUZN010000006">
    <property type="protein sequence ID" value="KAG8491159.1"/>
    <property type="molecule type" value="Genomic_DNA"/>
</dbReference>
<evidence type="ECO:0000256" key="2">
    <source>
        <dbReference type="ARBA" id="ARBA00022801"/>
    </source>
</evidence>
<feature type="domain" description="Integrase catalytic" evidence="4">
    <location>
        <begin position="236"/>
        <end position="413"/>
    </location>
</feature>
<evidence type="ECO:0000259" key="4">
    <source>
        <dbReference type="PROSITE" id="PS50994"/>
    </source>
</evidence>
<dbReference type="OrthoDB" id="998016at2759"/>
<dbReference type="Pfam" id="PF00665">
    <property type="entry name" value="rve"/>
    <property type="match status" value="1"/>
</dbReference>
<dbReference type="InterPro" id="IPR039537">
    <property type="entry name" value="Retrotran_Ty1/copia-like"/>
</dbReference>
<dbReference type="GO" id="GO:0015074">
    <property type="term" value="P:DNA integration"/>
    <property type="evidence" value="ECO:0007669"/>
    <property type="project" value="InterPro"/>
</dbReference>
<accession>A0A8J5YRE1</accession>
<dbReference type="PROSITE" id="PS50994">
    <property type="entry name" value="INTEGRASE"/>
    <property type="match status" value="1"/>
</dbReference>
<evidence type="ECO:0000256" key="3">
    <source>
        <dbReference type="SAM" id="MobiDB-lite"/>
    </source>
</evidence>
<organism evidence="5 6">
    <name type="scientific">Gossypium anomalum</name>
    <dbReference type="NCBI Taxonomy" id="47600"/>
    <lineage>
        <taxon>Eukaryota</taxon>
        <taxon>Viridiplantae</taxon>
        <taxon>Streptophyta</taxon>
        <taxon>Embryophyta</taxon>
        <taxon>Tracheophyta</taxon>
        <taxon>Spermatophyta</taxon>
        <taxon>Magnoliopsida</taxon>
        <taxon>eudicotyledons</taxon>
        <taxon>Gunneridae</taxon>
        <taxon>Pentapetalae</taxon>
        <taxon>rosids</taxon>
        <taxon>malvids</taxon>
        <taxon>Malvales</taxon>
        <taxon>Malvaceae</taxon>
        <taxon>Malvoideae</taxon>
        <taxon>Gossypium</taxon>
    </lineage>
</organism>
<evidence type="ECO:0000313" key="6">
    <source>
        <dbReference type="Proteomes" id="UP000701853"/>
    </source>
</evidence>
<dbReference type="Pfam" id="PF07727">
    <property type="entry name" value="RVT_2"/>
    <property type="match status" value="1"/>
</dbReference>
<dbReference type="Proteomes" id="UP000701853">
    <property type="component" value="Chromosome 6"/>
</dbReference>
<dbReference type="PANTHER" id="PTHR42648:SF26">
    <property type="entry name" value="INTEGRASE CATALYTIC DOMAIN-CONTAINING PROTEIN"/>
    <property type="match status" value="1"/>
</dbReference>
<feature type="compositionally biased region" description="Basic and acidic residues" evidence="3">
    <location>
        <begin position="26"/>
        <end position="40"/>
    </location>
</feature>
<dbReference type="Gene3D" id="3.30.420.10">
    <property type="entry name" value="Ribonuclease H-like superfamily/Ribonuclease H"/>
    <property type="match status" value="1"/>
</dbReference>
<proteinExistence type="predicted"/>
<keyword evidence="2" id="KW-0378">Hydrolase</keyword>
<evidence type="ECO:0000313" key="5">
    <source>
        <dbReference type="EMBL" id="KAG8491159.1"/>
    </source>
</evidence>
<evidence type="ECO:0000256" key="1">
    <source>
        <dbReference type="ARBA" id="ARBA00022723"/>
    </source>
</evidence>
<protein>
    <recommendedName>
        <fullName evidence="4">Integrase catalytic domain-containing protein</fullName>
    </recommendedName>
</protein>
<reference evidence="5 6" key="1">
    <citation type="journal article" date="2021" name="bioRxiv">
        <title>The Gossypium anomalum genome as a resource for cotton improvement and evolutionary analysis of hybrid incompatibility.</title>
        <authorList>
            <person name="Grover C.E."/>
            <person name="Yuan D."/>
            <person name="Arick M.A."/>
            <person name="Miller E.R."/>
            <person name="Hu G."/>
            <person name="Peterson D.G."/>
            <person name="Wendel J.F."/>
            <person name="Udall J.A."/>
        </authorList>
    </citation>
    <scope>NUCLEOTIDE SEQUENCE [LARGE SCALE GENOMIC DNA]</scope>
    <source>
        <strain evidence="5">JFW-Udall</strain>
        <tissue evidence="5">Leaf</tissue>
    </source>
</reference>
<dbReference type="InterPro" id="IPR001584">
    <property type="entry name" value="Integrase_cat-core"/>
</dbReference>
<dbReference type="InterPro" id="IPR012337">
    <property type="entry name" value="RNaseH-like_sf"/>
</dbReference>
<keyword evidence="1" id="KW-0479">Metal-binding</keyword>
<dbReference type="GO" id="GO:0003676">
    <property type="term" value="F:nucleic acid binding"/>
    <property type="evidence" value="ECO:0007669"/>
    <property type="project" value="InterPro"/>
</dbReference>
<comment type="caution">
    <text evidence="5">The sequence shown here is derived from an EMBL/GenBank/DDBJ whole genome shotgun (WGS) entry which is preliminary data.</text>
</comment>
<dbReference type="InterPro" id="IPR043502">
    <property type="entry name" value="DNA/RNA_pol_sf"/>
</dbReference>
<dbReference type="CDD" id="cd09272">
    <property type="entry name" value="RNase_HI_RT_Ty1"/>
    <property type="match status" value="1"/>
</dbReference>
<name>A0A8J5YRE1_9ROSI</name>